<reference evidence="2" key="1">
    <citation type="journal article" date="2020" name="bioRxiv">
        <title>A rank-normalized archaeal taxonomy based on genome phylogeny resolves widespread incomplete and uneven classifications.</title>
        <authorList>
            <person name="Rinke C."/>
            <person name="Chuvochina M."/>
            <person name="Mussig A.J."/>
            <person name="Chaumeil P.-A."/>
            <person name="Waite D.W."/>
            <person name="Whitman W.B."/>
            <person name="Parks D.H."/>
            <person name="Hugenholtz P."/>
        </authorList>
    </citation>
    <scope>NUCLEOTIDE SEQUENCE</scope>
    <source>
        <strain evidence="2">UBA8834</strain>
    </source>
</reference>
<dbReference type="InterPro" id="IPR002553">
    <property type="entry name" value="Clathrin/coatomer_adapt-like_N"/>
</dbReference>
<protein>
    <submittedName>
        <fullName evidence="2">HEAT repeat domain-containing protein</fullName>
    </submittedName>
</protein>
<dbReference type="RefSeq" id="WP_010885597.1">
    <property type="nucleotide sequence ID" value="NZ_DUJN01000002.1"/>
</dbReference>
<comment type="caution">
    <text evidence="2">The sequence shown here is derived from an EMBL/GenBank/DDBJ whole genome shotgun (WGS) entry which is preliminary data.</text>
</comment>
<organism evidence="2 3">
    <name type="scientific">Pyrococcus horikoshii</name>
    <dbReference type="NCBI Taxonomy" id="53953"/>
    <lineage>
        <taxon>Archaea</taxon>
        <taxon>Methanobacteriati</taxon>
        <taxon>Methanobacteriota</taxon>
        <taxon>Thermococci</taxon>
        <taxon>Thermococcales</taxon>
        <taxon>Thermococcaceae</taxon>
        <taxon>Pyrococcus</taxon>
    </lineage>
</organism>
<dbReference type="GO" id="GO:0030117">
    <property type="term" value="C:membrane coat"/>
    <property type="evidence" value="ECO:0007669"/>
    <property type="project" value="InterPro"/>
</dbReference>
<dbReference type="InterPro" id="IPR016024">
    <property type="entry name" value="ARM-type_fold"/>
</dbReference>
<dbReference type="GeneID" id="1443837"/>
<proteinExistence type="predicted"/>
<dbReference type="AlphaFoldDB" id="A0A832SLW1"/>
<dbReference type="GO" id="GO:0016192">
    <property type="term" value="P:vesicle-mediated transport"/>
    <property type="evidence" value="ECO:0007669"/>
    <property type="project" value="InterPro"/>
</dbReference>
<dbReference type="GO" id="GO:0006886">
    <property type="term" value="P:intracellular protein transport"/>
    <property type="evidence" value="ECO:0007669"/>
    <property type="project" value="InterPro"/>
</dbReference>
<name>A0A832SLW1_PYRHR</name>
<evidence type="ECO:0000313" key="2">
    <source>
        <dbReference type="EMBL" id="HII60507.1"/>
    </source>
</evidence>
<accession>A0A832SLW1</accession>
<gene>
    <name evidence="2" type="ORF">HA331_01880</name>
</gene>
<dbReference type="InterPro" id="IPR011989">
    <property type="entry name" value="ARM-like"/>
</dbReference>
<feature type="domain" description="Clathrin/coatomer adaptor adaptin-like N-terminal" evidence="1">
    <location>
        <begin position="31"/>
        <end position="311"/>
    </location>
</feature>
<dbReference type="Proteomes" id="UP000617544">
    <property type="component" value="Unassembled WGS sequence"/>
</dbReference>
<evidence type="ECO:0000313" key="3">
    <source>
        <dbReference type="Proteomes" id="UP000617544"/>
    </source>
</evidence>
<dbReference type="Gene3D" id="1.25.10.10">
    <property type="entry name" value="Leucine-rich Repeat Variant"/>
    <property type="match status" value="2"/>
</dbReference>
<sequence>MGSSFSIINLTQLREDLKRWKVREVSEALQLSPEKVDILRPLLHDKDNIVVENTLFIIEKLIKRKALKEDEVDELLDDIITLTRSSNEKIALRGMKCLRTILEDVNLSDDSYNKIIATLTNVITTKKGILREYAAEELGIIGAKITTLIKKVINFLVSLVRESKDREVKEAALTALTEIASRSKDKNVIEGIAKEIRDVLKREQDSEVRKKALSSLEIILTKKKDEISSETLSDIQSEVPEVLPTKNHEISIQDIEKLFALEKHEIVAEIAKENEDVQNAIIDMLSSEDYLKRADALWVIYRILRFIPSEKLGNIFSKLKTLVKDKNPWIHNSAIKTLAELYLLFPEVRRDILTFLDSLLKSEEEEEVKIGLEIIRELLAYTNDVEIFKATLLITLRRLKENKIRLVILRFYASTAEYFTKIERELIEATIKELDQIYKMSSKEERRIILSLMDLLATILERAGK</sequence>
<dbReference type="SUPFAM" id="SSF48371">
    <property type="entry name" value="ARM repeat"/>
    <property type="match status" value="1"/>
</dbReference>
<evidence type="ECO:0000259" key="1">
    <source>
        <dbReference type="Pfam" id="PF01602"/>
    </source>
</evidence>
<dbReference type="OMA" id="NPWIRNT"/>
<dbReference type="Pfam" id="PF01602">
    <property type="entry name" value="Adaptin_N"/>
    <property type="match status" value="1"/>
</dbReference>
<dbReference type="EMBL" id="DUJN01000002">
    <property type="protein sequence ID" value="HII60507.1"/>
    <property type="molecule type" value="Genomic_DNA"/>
</dbReference>